<dbReference type="PANTHER" id="PTHR43563">
    <property type="entry name" value="AMINE OXIDASE"/>
    <property type="match status" value="1"/>
</dbReference>
<sequence>MNVRYSVDVAVVGAGLAGLVAARDLVRAGHDVVVLEARERVGGRTLNGELPGGAAIELGGQWVGPGQDRVLALISELGLTTFPTHHQGKRVAELVGRRVEYTGRIPRIGALALADLGRAQLALDRAARRIPLEAPWTAPDARELDAQTFAAWMHARTRTKSGRAMVRLVTEAIFSAEPEEISALWALYYFGSGGGFDALTEVRGGAQQDRVAGGSQRVALAVAAELGDRVRQAEPVTDITWDDDQVVLRTPGTETRARRAIVAVPPPLAGRIRYSPGLPGDRDQLTQRMPMGRVIKVHLVYGAPFWREDGYTGEANSDVRALGTVLDSTPQGDGGPGVLTGFFEGAHADAVAGLSVAERRGRAVDDLTVYFGPVARYAIDYIELDWAAEEWSRGCYGAFAAPGTLTRFGPALRTPVGPLHWAGTETAVRWAGYMDGAVESGHRAAAEVAKALGNTAQTDKADQSDQTA</sequence>
<dbReference type="AlphaFoldDB" id="A0A7W8ABC4"/>
<dbReference type="Gene3D" id="3.90.660.10">
    <property type="match status" value="1"/>
</dbReference>
<evidence type="ECO:0000313" key="4">
    <source>
        <dbReference type="Proteomes" id="UP000568380"/>
    </source>
</evidence>
<keyword evidence="3" id="KW-0560">Oxidoreductase</keyword>
<dbReference type="EC" id="1.4.3.4" evidence="3"/>
<comment type="caution">
    <text evidence="3">The sequence shown here is derived from an EMBL/GenBank/DDBJ whole genome shotgun (WGS) entry which is preliminary data.</text>
</comment>
<evidence type="ECO:0000313" key="3">
    <source>
        <dbReference type="EMBL" id="MBB5083147.1"/>
    </source>
</evidence>
<proteinExistence type="inferred from homology"/>
<gene>
    <name evidence="3" type="ORF">HNR40_008650</name>
</gene>
<dbReference type="Proteomes" id="UP000568380">
    <property type="component" value="Unassembled WGS sequence"/>
</dbReference>
<feature type="domain" description="Amine oxidase" evidence="2">
    <location>
        <begin position="16"/>
        <end position="448"/>
    </location>
</feature>
<dbReference type="SUPFAM" id="SSF54373">
    <property type="entry name" value="FAD-linked reductases, C-terminal domain"/>
    <property type="match status" value="1"/>
</dbReference>
<dbReference type="Gene3D" id="1.10.405.10">
    <property type="entry name" value="Guanine Nucleotide Dissociation Inhibitor, domain 1"/>
    <property type="match status" value="1"/>
</dbReference>
<evidence type="ECO:0000259" key="2">
    <source>
        <dbReference type="Pfam" id="PF01593"/>
    </source>
</evidence>
<dbReference type="PANTHER" id="PTHR43563:SF1">
    <property type="entry name" value="AMINE OXIDASE [FLAVIN-CONTAINING] B"/>
    <property type="match status" value="1"/>
</dbReference>
<name>A0A7W8ABC4_9ACTN</name>
<dbReference type="RefSeq" id="WP_184971988.1">
    <property type="nucleotide sequence ID" value="NZ_JACHIN010000016.1"/>
</dbReference>
<reference evidence="3 4" key="1">
    <citation type="submission" date="2020-08" db="EMBL/GenBank/DDBJ databases">
        <title>Genomic Encyclopedia of Type Strains, Phase IV (KMG-IV): sequencing the most valuable type-strain genomes for metagenomic binning, comparative biology and taxonomic classification.</title>
        <authorList>
            <person name="Goeker M."/>
        </authorList>
    </citation>
    <scope>NUCLEOTIDE SEQUENCE [LARGE SCALE GENOMIC DNA]</scope>
    <source>
        <strain evidence="3 4">DSM 45385</strain>
    </source>
</reference>
<accession>A0A7W8ABC4</accession>
<dbReference type="SUPFAM" id="SSF51905">
    <property type="entry name" value="FAD/NAD(P)-binding domain"/>
    <property type="match status" value="1"/>
</dbReference>
<protein>
    <submittedName>
        <fullName evidence="3">Monoamine oxidase</fullName>
        <ecNumber evidence="3">1.4.3.4</ecNumber>
    </submittedName>
</protein>
<dbReference type="InterPro" id="IPR036188">
    <property type="entry name" value="FAD/NAD-bd_sf"/>
</dbReference>
<dbReference type="Pfam" id="PF01593">
    <property type="entry name" value="Amino_oxidase"/>
    <property type="match status" value="1"/>
</dbReference>
<dbReference type="InterPro" id="IPR002937">
    <property type="entry name" value="Amino_oxidase"/>
</dbReference>
<dbReference type="GO" id="GO:0097621">
    <property type="term" value="F:monoamine oxidase activity"/>
    <property type="evidence" value="ECO:0007669"/>
    <property type="project" value="UniProtKB-EC"/>
</dbReference>
<organism evidence="3 4">
    <name type="scientific">Nonomuraea endophytica</name>
    <dbReference type="NCBI Taxonomy" id="714136"/>
    <lineage>
        <taxon>Bacteria</taxon>
        <taxon>Bacillati</taxon>
        <taxon>Actinomycetota</taxon>
        <taxon>Actinomycetes</taxon>
        <taxon>Streptosporangiales</taxon>
        <taxon>Streptosporangiaceae</taxon>
        <taxon>Nonomuraea</taxon>
    </lineage>
</organism>
<dbReference type="PRINTS" id="PR00419">
    <property type="entry name" value="ADXRDTASE"/>
</dbReference>
<dbReference type="InterPro" id="IPR050703">
    <property type="entry name" value="Flavin_MAO"/>
</dbReference>
<keyword evidence="4" id="KW-1185">Reference proteome</keyword>
<evidence type="ECO:0000256" key="1">
    <source>
        <dbReference type="ARBA" id="ARBA00005995"/>
    </source>
</evidence>
<comment type="similarity">
    <text evidence="1">Belongs to the flavin monoamine oxidase family.</text>
</comment>
<dbReference type="Gene3D" id="3.50.50.60">
    <property type="entry name" value="FAD/NAD(P)-binding domain"/>
    <property type="match status" value="1"/>
</dbReference>
<dbReference type="EMBL" id="JACHIN010000016">
    <property type="protein sequence ID" value="MBB5083147.1"/>
    <property type="molecule type" value="Genomic_DNA"/>
</dbReference>